<dbReference type="AlphaFoldDB" id="A0A1I8HMV1"/>
<keyword evidence="3" id="KW-0560">Oxidoreductase</keyword>
<keyword evidence="2" id="KW-0521">NADP</keyword>
<dbReference type="CDD" id="cd05324">
    <property type="entry name" value="carb_red_PTCR-like_SDR_c"/>
    <property type="match status" value="2"/>
</dbReference>
<evidence type="ECO:0000256" key="4">
    <source>
        <dbReference type="ARBA" id="ARBA00026118"/>
    </source>
</evidence>
<dbReference type="Proteomes" id="UP000095280">
    <property type="component" value="Unplaced"/>
</dbReference>
<dbReference type="InterPro" id="IPR020904">
    <property type="entry name" value="Sc_DH/Rdtase_CS"/>
</dbReference>
<proteinExistence type="inferred from homology"/>
<evidence type="ECO:0000256" key="2">
    <source>
        <dbReference type="ARBA" id="ARBA00022857"/>
    </source>
</evidence>
<evidence type="ECO:0000313" key="6">
    <source>
        <dbReference type="WBParaSite" id="maker-uti_cns_0006892-snap-gene-0.5-mRNA-1"/>
    </source>
</evidence>
<sequence length="567" mass="61564">MSSALKVAVVTGSNKGIGFAIVEHLCKQLGSSWAVYVTSRDEARGADALSQLKQRGVEPRFHQLDIDSQESVDRLAAYLKGTYGGLDILVNNAGIAYKGDSTAPFAEQAEVTIATNFWSTLRICDALFPLLRPHARVVHLCSSVSDMALNKASPELQKKLTQPMSLDEVKQLMSDFVARAKAGTVQEAGWPQTAYGVSKVGVRLMTYAQAREVKGDDIVINCCCPGYVDTDMSSHKGPKTIYEGADTPVYLATLPPGIKEPIGEHLYERKVVPWAVKPDFKFVAMASALKVAVVTGSNKGIGFAIVEQLCKQLGSSWAVYVTSRDKARGADALRQLKERGAEPRFHQLDIDSQESVDRLAAYLKGTYGGLDILVNNAAIAYKGDSTAPFAEQAEVTIATNFWSTLRICDALFPLLRPHARVVHLCSSVSDMALNKASPELQKKLTQPMSLDEVKQLMSDFVARAKAGTVQEAGWPQTAYGVSKVGVRLMTYAQARDVKGDDIVINCCCPGYVDTDMTSHKGPKTIYEGADTPVYLATLPPGVKQPIGEHLYERKVVPWAVKPGFTIA</sequence>
<dbReference type="PANTHER" id="PTHR43963">
    <property type="entry name" value="CARBONYL REDUCTASE 1-RELATED"/>
    <property type="match status" value="1"/>
</dbReference>
<reference evidence="6" key="1">
    <citation type="submission" date="2016-11" db="UniProtKB">
        <authorList>
            <consortium name="WormBaseParasite"/>
        </authorList>
    </citation>
    <scope>IDENTIFICATION</scope>
</reference>
<comment type="similarity">
    <text evidence="1">Belongs to the short-chain dehydrogenases/reductases (SDR) family.</text>
</comment>
<dbReference type="Pfam" id="PF00106">
    <property type="entry name" value="adh_short"/>
    <property type="match status" value="4"/>
</dbReference>
<dbReference type="SUPFAM" id="SSF51735">
    <property type="entry name" value="NAD(P)-binding Rossmann-fold domains"/>
    <property type="match status" value="2"/>
</dbReference>
<dbReference type="InterPro" id="IPR045313">
    <property type="entry name" value="CBR1-like"/>
</dbReference>
<keyword evidence="5" id="KW-1185">Reference proteome</keyword>
<protein>
    <recommendedName>
        <fullName evidence="4">carbonyl reductase (NADPH)</fullName>
        <ecNumber evidence="4">1.1.1.184</ecNumber>
    </recommendedName>
</protein>
<dbReference type="Gene3D" id="3.40.50.720">
    <property type="entry name" value="NAD(P)-binding Rossmann-like Domain"/>
    <property type="match status" value="2"/>
</dbReference>
<evidence type="ECO:0000256" key="1">
    <source>
        <dbReference type="ARBA" id="ARBA00006484"/>
    </source>
</evidence>
<dbReference type="PANTHER" id="PTHR43963:SF4">
    <property type="entry name" value="CARBONYL REDUCTASE (NADPH)"/>
    <property type="match status" value="1"/>
</dbReference>
<dbReference type="PRINTS" id="PR00081">
    <property type="entry name" value="GDHRDH"/>
</dbReference>
<accession>A0A1I8HMV1</accession>
<dbReference type="PRINTS" id="PR00080">
    <property type="entry name" value="SDRFAMILY"/>
</dbReference>
<evidence type="ECO:0000313" key="5">
    <source>
        <dbReference type="Proteomes" id="UP000095280"/>
    </source>
</evidence>
<dbReference type="WBParaSite" id="maker-uti_cns_0006892-snap-gene-0.5-mRNA-1">
    <property type="protein sequence ID" value="maker-uti_cns_0006892-snap-gene-0.5-mRNA-1"/>
    <property type="gene ID" value="maker-uti_cns_0006892-snap-gene-0.5"/>
</dbReference>
<name>A0A1I8HMV1_9PLAT</name>
<dbReference type="PROSITE" id="PS00061">
    <property type="entry name" value="ADH_SHORT"/>
    <property type="match status" value="2"/>
</dbReference>
<dbReference type="InterPro" id="IPR002347">
    <property type="entry name" value="SDR_fam"/>
</dbReference>
<organism evidence="5 6">
    <name type="scientific">Macrostomum lignano</name>
    <dbReference type="NCBI Taxonomy" id="282301"/>
    <lineage>
        <taxon>Eukaryota</taxon>
        <taxon>Metazoa</taxon>
        <taxon>Spiralia</taxon>
        <taxon>Lophotrochozoa</taxon>
        <taxon>Platyhelminthes</taxon>
        <taxon>Rhabditophora</taxon>
        <taxon>Macrostomorpha</taxon>
        <taxon>Macrostomida</taxon>
        <taxon>Macrostomidae</taxon>
        <taxon>Macrostomum</taxon>
    </lineage>
</organism>
<dbReference type="GO" id="GO:0004090">
    <property type="term" value="F:carbonyl reductase (NADPH) activity"/>
    <property type="evidence" value="ECO:0007669"/>
    <property type="project" value="UniProtKB-EC"/>
</dbReference>
<evidence type="ECO:0000256" key="3">
    <source>
        <dbReference type="ARBA" id="ARBA00023002"/>
    </source>
</evidence>
<dbReference type="EC" id="1.1.1.184" evidence="4"/>
<dbReference type="InterPro" id="IPR036291">
    <property type="entry name" value="NAD(P)-bd_dom_sf"/>
</dbReference>